<dbReference type="EMBL" id="JAEPQZ010000006">
    <property type="protein sequence ID" value="KAG2180065.1"/>
    <property type="molecule type" value="Genomic_DNA"/>
</dbReference>
<feature type="region of interest" description="Disordered" evidence="1">
    <location>
        <begin position="766"/>
        <end position="800"/>
    </location>
</feature>
<feature type="compositionally biased region" description="Polar residues" evidence="1">
    <location>
        <begin position="1"/>
        <end position="11"/>
    </location>
</feature>
<feature type="compositionally biased region" description="Polar residues" evidence="1">
    <location>
        <begin position="677"/>
        <end position="686"/>
    </location>
</feature>
<evidence type="ECO:0000256" key="1">
    <source>
        <dbReference type="SAM" id="MobiDB-lite"/>
    </source>
</evidence>
<reference evidence="3" key="1">
    <citation type="submission" date="2020-12" db="EMBL/GenBank/DDBJ databases">
        <title>Metabolic potential, ecology and presence of endohyphal bacteria is reflected in genomic diversity of Mucoromycotina.</title>
        <authorList>
            <person name="Muszewska A."/>
            <person name="Okrasinska A."/>
            <person name="Steczkiewicz K."/>
            <person name="Drgas O."/>
            <person name="Orlowska M."/>
            <person name="Perlinska-Lenart U."/>
            <person name="Aleksandrzak-Piekarczyk T."/>
            <person name="Szatraj K."/>
            <person name="Zielenkiewicz U."/>
            <person name="Pilsyk S."/>
            <person name="Malc E."/>
            <person name="Mieczkowski P."/>
            <person name="Kruszewska J.S."/>
            <person name="Biernat P."/>
            <person name="Pawlowska J."/>
        </authorList>
    </citation>
    <scope>NUCLEOTIDE SEQUENCE</scope>
    <source>
        <strain evidence="3">WA0000067209</strain>
    </source>
</reference>
<feature type="compositionally biased region" description="Polar residues" evidence="1">
    <location>
        <begin position="546"/>
        <end position="578"/>
    </location>
</feature>
<accession>A0A8H7UEJ6</accession>
<feature type="compositionally biased region" description="Acidic residues" evidence="1">
    <location>
        <begin position="509"/>
        <end position="518"/>
    </location>
</feature>
<keyword evidence="4" id="KW-1185">Reference proteome</keyword>
<dbReference type="Pfam" id="PF02204">
    <property type="entry name" value="VPS9"/>
    <property type="match status" value="1"/>
</dbReference>
<dbReference type="InterPro" id="IPR037191">
    <property type="entry name" value="VPS9_dom_sf"/>
</dbReference>
<feature type="compositionally biased region" description="Low complexity" evidence="1">
    <location>
        <begin position="47"/>
        <end position="66"/>
    </location>
</feature>
<dbReference type="InterPro" id="IPR045046">
    <property type="entry name" value="Vps9-like"/>
</dbReference>
<evidence type="ECO:0000313" key="4">
    <source>
        <dbReference type="Proteomes" id="UP000654370"/>
    </source>
</evidence>
<dbReference type="GO" id="GO:0005085">
    <property type="term" value="F:guanyl-nucleotide exchange factor activity"/>
    <property type="evidence" value="ECO:0007669"/>
    <property type="project" value="InterPro"/>
</dbReference>
<dbReference type="AlphaFoldDB" id="A0A8H7UEJ6"/>
<comment type="caution">
    <text evidence="3">The sequence shown here is derived from an EMBL/GenBank/DDBJ whole genome shotgun (WGS) entry which is preliminary data.</text>
</comment>
<evidence type="ECO:0000259" key="2">
    <source>
        <dbReference type="PROSITE" id="PS51205"/>
    </source>
</evidence>
<feature type="region of interest" description="Disordered" evidence="1">
    <location>
        <begin position="673"/>
        <end position="695"/>
    </location>
</feature>
<feature type="region of interest" description="Disordered" evidence="1">
    <location>
        <begin position="1"/>
        <end position="66"/>
    </location>
</feature>
<dbReference type="GO" id="GO:0005829">
    <property type="term" value="C:cytosol"/>
    <property type="evidence" value="ECO:0007669"/>
    <property type="project" value="TreeGrafter"/>
</dbReference>
<gene>
    <name evidence="3" type="ORF">INT43_003852</name>
</gene>
<protein>
    <recommendedName>
        <fullName evidence="2">VPS9 domain-containing protein</fullName>
    </recommendedName>
</protein>
<dbReference type="OrthoDB" id="10264848at2759"/>
<name>A0A8H7UEJ6_MORIS</name>
<feature type="compositionally biased region" description="Basic and acidic residues" evidence="1">
    <location>
        <begin position="12"/>
        <end position="24"/>
    </location>
</feature>
<organism evidence="3 4">
    <name type="scientific">Mortierella isabellina</name>
    <name type="common">Filamentous fungus</name>
    <name type="synonym">Umbelopsis isabellina</name>
    <dbReference type="NCBI Taxonomy" id="91625"/>
    <lineage>
        <taxon>Eukaryota</taxon>
        <taxon>Fungi</taxon>
        <taxon>Fungi incertae sedis</taxon>
        <taxon>Mucoromycota</taxon>
        <taxon>Mucoromycotina</taxon>
        <taxon>Umbelopsidomycetes</taxon>
        <taxon>Umbelopsidales</taxon>
        <taxon>Umbelopsidaceae</taxon>
        <taxon>Umbelopsis</taxon>
    </lineage>
</organism>
<dbReference type="Proteomes" id="UP000654370">
    <property type="component" value="Unassembled WGS sequence"/>
</dbReference>
<dbReference type="SUPFAM" id="SSF109993">
    <property type="entry name" value="VPS9 domain"/>
    <property type="match status" value="1"/>
</dbReference>
<evidence type="ECO:0000313" key="3">
    <source>
        <dbReference type="EMBL" id="KAG2180065.1"/>
    </source>
</evidence>
<dbReference type="PANTHER" id="PTHR23101:SF25">
    <property type="entry name" value="GTPASE-ACTIVATING PROTEIN AND VPS9 DOMAIN-CONTAINING PROTEIN 1"/>
    <property type="match status" value="1"/>
</dbReference>
<dbReference type="GO" id="GO:0030139">
    <property type="term" value="C:endocytic vesicle"/>
    <property type="evidence" value="ECO:0007669"/>
    <property type="project" value="TreeGrafter"/>
</dbReference>
<dbReference type="PROSITE" id="PS51205">
    <property type="entry name" value="VPS9"/>
    <property type="match status" value="1"/>
</dbReference>
<feature type="domain" description="VPS9" evidence="2">
    <location>
        <begin position="372"/>
        <end position="664"/>
    </location>
</feature>
<feature type="region of interest" description="Disordered" evidence="1">
    <location>
        <begin position="474"/>
        <end position="593"/>
    </location>
</feature>
<dbReference type="Gene3D" id="1.20.1050.80">
    <property type="entry name" value="VPS9 domain"/>
    <property type="match status" value="2"/>
</dbReference>
<dbReference type="GO" id="GO:0031267">
    <property type="term" value="F:small GTPase binding"/>
    <property type="evidence" value="ECO:0007669"/>
    <property type="project" value="TreeGrafter"/>
</dbReference>
<feature type="compositionally biased region" description="Basic and acidic residues" evidence="1">
    <location>
        <begin position="777"/>
        <end position="795"/>
    </location>
</feature>
<feature type="compositionally biased region" description="Basic and acidic residues" evidence="1">
    <location>
        <begin position="519"/>
        <end position="534"/>
    </location>
</feature>
<dbReference type="Gene3D" id="1.10.246.120">
    <property type="match status" value="1"/>
</dbReference>
<dbReference type="PANTHER" id="PTHR23101">
    <property type="entry name" value="RAB GDP/GTP EXCHANGE FACTOR"/>
    <property type="match status" value="1"/>
</dbReference>
<dbReference type="GO" id="GO:0016192">
    <property type="term" value="P:vesicle-mediated transport"/>
    <property type="evidence" value="ECO:0007669"/>
    <property type="project" value="InterPro"/>
</dbReference>
<sequence>MPSQSTSPSNATREDPQTPQEDSKLNFLQRISSSDSIDKRTIPKRPSFSSLSSFSGRSASSSSTIPVPSNSWGMLMTSTLRADDMYDDICSLLTKDTKATILLPVSLPSHPSAIIDRDFIEDHVMLYQSATDTAQIVSLSGIRGTFQKDRFVALGLIQKPDITGAIPNDDSTSSTKMQFDSFSLDPMSVTSDHPSINILASHVDVALSNDQTITVMLIQKPVSRQEIQDWIDAKEQGVIITTSPASQPDDDINSERLSPRLIEQIQRYSLYSFLILLIPSIKPQSRTSHRFITSFRRRPPKNLDAASNAVQSLLRDVEASLEKEVQTLDQHARAVKISLSSDDVDQKVEWVESYICRELYDCLFSSSSGDETLHDEALESRIAALNLLDLDLAHLGVIVEEGEDTADIDEAVKEAGQQLQKLESTHAARDKMNHLLKTHTIIAEALERFADSHKSRATVDKDANIVKEMKHAMSVMKDKVDDNEETEPPISKDEETEFGASEKAKDVEKNDEEDVEETQGDKDDNKDKKDKVQPIEEFLTAPKSAATIQNSEESNPLDLLSSNELVRNPSETPSSEINLQFPPSPSKRPRRDDDQYIRSAGADVLLPMLIFTVVKSNPHKFVSNLKFIQRYRMASKISGEASYCLTNMATFLETTNLVGLGLSADRVLSDIGDLKSDPSTPSSASRQKFRTPQVDQLAGGGRKLVSDVVDGVFDGIGRFWKAPEHTISNTAATPPPTNSKSVGGLLSMPSIAAMEEVRNQVVGRVRGASDASSIKSQENRKQNELKEMSRTHTNESIDGAESRPIWQRTNSQSRTDMFQSMLQAPSQFMASVVPRPPSVSSSNVASVDGPIQKFLDMKSVDEIRIGEVAELLADYKRLAAIIKQSQL</sequence>
<proteinExistence type="predicted"/>
<dbReference type="InterPro" id="IPR003123">
    <property type="entry name" value="VPS9"/>
</dbReference>